<protein>
    <submittedName>
        <fullName evidence="1">Uncharacterized protein</fullName>
    </submittedName>
</protein>
<evidence type="ECO:0000313" key="2">
    <source>
        <dbReference type="Proteomes" id="UP000285190"/>
    </source>
</evidence>
<comment type="caution">
    <text evidence="1">The sequence shown here is derived from an EMBL/GenBank/DDBJ whole genome shotgun (WGS) entry which is preliminary data.</text>
</comment>
<dbReference type="Proteomes" id="UP000285190">
    <property type="component" value="Unassembled WGS sequence"/>
</dbReference>
<keyword evidence="2" id="KW-1185">Reference proteome</keyword>
<name>A0A418X306_9BURK</name>
<proteinExistence type="predicted"/>
<evidence type="ECO:0000313" key="1">
    <source>
        <dbReference type="EMBL" id="RJG06830.1"/>
    </source>
</evidence>
<accession>A0A418X306</accession>
<dbReference type="AlphaFoldDB" id="A0A418X306"/>
<sequence length="60" mass="6632">MPVFRSDMTDQYQHRPVRPVLFFVGGKNADGLWNSGIGLLSSVERDVYTGFDIRSGIAAS</sequence>
<dbReference type="EMBL" id="QYUN01000002">
    <property type="protein sequence ID" value="RJG06830.1"/>
    <property type="molecule type" value="Genomic_DNA"/>
</dbReference>
<reference evidence="1 2" key="1">
    <citation type="submission" date="2018-09" db="EMBL/GenBank/DDBJ databases">
        <authorList>
            <person name="Zhu H."/>
        </authorList>
    </citation>
    <scope>NUCLEOTIDE SEQUENCE [LARGE SCALE GENOMIC DNA]</scope>
    <source>
        <strain evidence="1 2">K2R10-39</strain>
    </source>
</reference>
<gene>
    <name evidence="1" type="ORF">D3870_13185</name>
</gene>
<organism evidence="1 2">
    <name type="scientific">Noviherbaspirillum cavernae</name>
    <dbReference type="NCBI Taxonomy" id="2320862"/>
    <lineage>
        <taxon>Bacteria</taxon>
        <taxon>Pseudomonadati</taxon>
        <taxon>Pseudomonadota</taxon>
        <taxon>Betaproteobacteria</taxon>
        <taxon>Burkholderiales</taxon>
        <taxon>Oxalobacteraceae</taxon>
        <taxon>Noviherbaspirillum</taxon>
    </lineage>
</organism>